<keyword evidence="1" id="KW-0547">Nucleotide-binding</keyword>
<dbReference type="GO" id="GO:0031297">
    <property type="term" value="P:replication fork processing"/>
    <property type="evidence" value="ECO:0007669"/>
    <property type="project" value="TreeGrafter"/>
</dbReference>
<dbReference type="Pfam" id="PF00176">
    <property type="entry name" value="SNF2-rel_dom"/>
    <property type="match status" value="1"/>
</dbReference>
<dbReference type="InterPro" id="IPR000330">
    <property type="entry name" value="SNF2_N"/>
</dbReference>
<dbReference type="CDD" id="cd18010">
    <property type="entry name" value="DEXHc_HARP_SMARCAL1"/>
    <property type="match status" value="1"/>
</dbReference>
<dbReference type="PANTHER" id="PTHR45766">
    <property type="entry name" value="DNA ANNEALING HELICASE AND ENDONUCLEASE ZRANB3 FAMILY MEMBER"/>
    <property type="match status" value="1"/>
</dbReference>
<dbReference type="GO" id="GO:0006281">
    <property type="term" value="P:DNA repair"/>
    <property type="evidence" value="ECO:0007669"/>
    <property type="project" value="TreeGrafter"/>
</dbReference>
<dbReference type="InterPro" id="IPR038718">
    <property type="entry name" value="SNF2-like_sf"/>
</dbReference>
<keyword evidence="4" id="KW-0067">ATP-binding</keyword>
<dbReference type="PROSITE" id="PS51194">
    <property type="entry name" value="HELICASE_CTER"/>
    <property type="match status" value="1"/>
</dbReference>
<dbReference type="GO" id="GO:0016787">
    <property type="term" value="F:hydrolase activity"/>
    <property type="evidence" value="ECO:0007669"/>
    <property type="project" value="UniProtKB-KW"/>
</dbReference>
<evidence type="ECO:0000256" key="6">
    <source>
        <dbReference type="SAM" id="MobiDB-lite"/>
    </source>
</evidence>
<dbReference type="SMART" id="SM00487">
    <property type="entry name" value="DEXDc"/>
    <property type="match status" value="1"/>
</dbReference>
<dbReference type="InterPro" id="IPR014001">
    <property type="entry name" value="Helicase_ATP-bd"/>
</dbReference>
<dbReference type="GO" id="GO:0004674">
    <property type="term" value="F:protein serine/threonine kinase activity"/>
    <property type="evidence" value="ECO:0007669"/>
    <property type="project" value="UniProtKB-EC"/>
</dbReference>
<evidence type="ECO:0000256" key="3">
    <source>
        <dbReference type="ARBA" id="ARBA00022806"/>
    </source>
</evidence>
<dbReference type="GeneID" id="14888181"/>
<accession>A0A0A1UAH4</accession>
<keyword evidence="5" id="KW-0175">Coiled coil</keyword>
<organism evidence="9 10">
    <name type="scientific">Entamoeba invadens IP1</name>
    <dbReference type="NCBI Taxonomy" id="370355"/>
    <lineage>
        <taxon>Eukaryota</taxon>
        <taxon>Amoebozoa</taxon>
        <taxon>Evosea</taxon>
        <taxon>Archamoebae</taxon>
        <taxon>Mastigamoebida</taxon>
        <taxon>Entamoebidae</taxon>
        <taxon>Entamoeba</taxon>
    </lineage>
</organism>
<keyword evidence="9" id="KW-0808">Transferase</keyword>
<dbReference type="Gene3D" id="3.40.50.10810">
    <property type="entry name" value="Tandem AAA-ATPase domain"/>
    <property type="match status" value="1"/>
</dbReference>
<evidence type="ECO:0000256" key="1">
    <source>
        <dbReference type="ARBA" id="ARBA00022741"/>
    </source>
</evidence>
<feature type="domain" description="Helicase ATP-binding" evidence="7">
    <location>
        <begin position="133"/>
        <end position="288"/>
    </location>
</feature>
<dbReference type="EC" id="2.7.11.1" evidence="9"/>
<dbReference type="InterPro" id="IPR001650">
    <property type="entry name" value="Helicase_C-like"/>
</dbReference>
<keyword evidence="9" id="KW-0238">DNA-binding</keyword>
<protein>
    <submittedName>
        <fullName evidence="9">Chromodomain-helicase-DNA-binding protein, putative</fullName>
        <ecNumber evidence="9">2.7.11.1</ecNumber>
    </submittedName>
</protein>
<dbReference type="VEuPathDB" id="AmoebaDB:EIN_485900"/>
<dbReference type="GO" id="GO:0005524">
    <property type="term" value="F:ATP binding"/>
    <property type="evidence" value="ECO:0007669"/>
    <property type="project" value="UniProtKB-KW"/>
</dbReference>
<sequence length="1128" mass="128253">MKRRFGKKPLSAAQIAVLKKQEEPECDLVLEIMSATEFGTSQKSVPKEALAVFERTTGHRKDHGHFLPLKKYDSVFSQLRSTGLKVREIPNEVMRHFNSSQNTPQTTNFDDIQKRLPSALRTKLKDFQKDGFLFGIQHEGRCLIADEMGLGKTLQAISIASYYQREWPLLVICPSSVRHNWKDEILKNNPLCGSVNVILSSNDLSMPFGDVTIVTYEIASKHAELFIKKNFQVIVVDECHYLKNPQSKRCRELLPVLLNSKRTVLLSGTALLSRPCELYPQLQALRFPIFDSFHKFAVRYCKARVGPFGWDYTGNSHLAELHVLLSNNVMIRRLKDDVLKDAIPEKERMTVEIAIPEEEAQRMQSIRDAAELARRKVGGEFDKLQKQAQFLEFYVMSSKAKVVGVCKFIEKMILEGTKFLVFAHHQEMLDAIEEFVKSKDIGYIRIDGATQPTVRSKYVDKFQKNRNMKIAILSVTAAGTGITLHAADTVVFAELYWTPGILRQAEDRVHRIGQKNKVRIFYLIGKKTVDDYIWPLLEKKLYITGEALDGKESGHDAMDVEVNVEVEKTEELEDDIIDCDEDMNEQEKEEKESFRKKSKTVDLENSSELLDEAVFDIARKKTKTTITVKDYGKKKSEGSLPQMGVLEMKKNKSSGTLEKGSGSIEKFLVLGKQGKSGSVEGYHVMDETSKQSNETSKNKVDDLNELYTFQKFDEFQKKHENEKVEKMELIEKDDHQHKMEDVGCEDLSNIENDGAIEDERPILVEPLKYDKLMKTSKVVKVDVPQYEEKSHSTEKKKGNKETKFDPNAPKLKASNGKPLMLMESVLREEKKKKKSLNDYFKVTKPMSSALKKFGAEKVKDPSVLTESAIESVLNELDEISLMNKAQLKEKENKSSKTKACAETMPSKVAKESVSGKCLVKALEQMPPNIKFFDLTAQTHKTLNTTKPKKEDFLLERADNTIKASENVFDDSVCKPVLKAQTKQTEVIEISDDESFNVHPQHEFQESKANSDTTTSMNKSEPKQVVNLEKKCVEIKLTKYQKETLGTRMGDTDVKRKKTPTKTLNEYFKEKKEGTKPRSEKKRSVVSIVPKLGKALELDELDLEPNEFEGLMSGFGKSGKMVFKALGPK</sequence>
<dbReference type="SUPFAM" id="SSF52540">
    <property type="entry name" value="P-loop containing nucleoside triphosphate hydrolases"/>
    <property type="match status" value="2"/>
</dbReference>
<evidence type="ECO:0000256" key="5">
    <source>
        <dbReference type="SAM" id="Coils"/>
    </source>
</evidence>
<dbReference type="GO" id="GO:0043596">
    <property type="term" value="C:nuclear replication fork"/>
    <property type="evidence" value="ECO:0007669"/>
    <property type="project" value="TreeGrafter"/>
</dbReference>
<dbReference type="InterPro" id="IPR027417">
    <property type="entry name" value="P-loop_NTPase"/>
</dbReference>
<name>A0A0A1UAH4_ENTIV</name>
<dbReference type="EMBL" id="KB206670">
    <property type="protein sequence ID" value="ELP89188.1"/>
    <property type="molecule type" value="Genomic_DNA"/>
</dbReference>
<dbReference type="AlphaFoldDB" id="A0A0A1UAH4"/>
<feature type="domain" description="Helicase C-terminal" evidence="8">
    <location>
        <begin position="404"/>
        <end position="566"/>
    </location>
</feature>
<dbReference type="OrthoDB" id="2801544at2759"/>
<reference evidence="9 10" key="1">
    <citation type="submission" date="2012-10" db="EMBL/GenBank/DDBJ databases">
        <authorList>
            <person name="Zafar N."/>
            <person name="Inman J."/>
            <person name="Hall N."/>
            <person name="Lorenzi H."/>
            <person name="Caler E."/>
        </authorList>
    </citation>
    <scope>NUCLEOTIDE SEQUENCE [LARGE SCALE GENOMIC DNA]</scope>
    <source>
        <strain evidence="9 10">IP1</strain>
    </source>
</reference>
<dbReference type="CDD" id="cd18793">
    <property type="entry name" value="SF2_C_SNF"/>
    <property type="match status" value="1"/>
</dbReference>
<evidence type="ECO:0000256" key="2">
    <source>
        <dbReference type="ARBA" id="ARBA00022801"/>
    </source>
</evidence>
<dbReference type="InterPro" id="IPR049730">
    <property type="entry name" value="SNF2/RAD54-like_C"/>
</dbReference>
<dbReference type="GO" id="GO:0004520">
    <property type="term" value="F:DNA endonuclease activity"/>
    <property type="evidence" value="ECO:0007669"/>
    <property type="project" value="TreeGrafter"/>
</dbReference>
<dbReference type="PROSITE" id="PS51192">
    <property type="entry name" value="HELICASE_ATP_BIND_1"/>
    <property type="match status" value="1"/>
</dbReference>
<evidence type="ECO:0000313" key="9">
    <source>
        <dbReference type="EMBL" id="ELP89188.1"/>
    </source>
</evidence>
<dbReference type="SMART" id="SM00490">
    <property type="entry name" value="HELICc"/>
    <property type="match status" value="1"/>
</dbReference>
<dbReference type="Gene3D" id="3.40.50.300">
    <property type="entry name" value="P-loop containing nucleotide triphosphate hydrolases"/>
    <property type="match status" value="1"/>
</dbReference>
<evidence type="ECO:0000313" key="10">
    <source>
        <dbReference type="Proteomes" id="UP000014680"/>
    </source>
</evidence>
<gene>
    <name evidence="9" type="ORF">EIN_485900</name>
</gene>
<dbReference type="PANTHER" id="PTHR45766:SF3">
    <property type="entry name" value="DNA ANNEALING HELICASE AND ENDONUCLEASE ZRANB3"/>
    <property type="match status" value="1"/>
</dbReference>
<dbReference type="Proteomes" id="UP000014680">
    <property type="component" value="Unassembled WGS sequence"/>
</dbReference>
<keyword evidence="3 9" id="KW-0347">Helicase</keyword>
<dbReference type="GO" id="GO:0004386">
    <property type="term" value="F:helicase activity"/>
    <property type="evidence" value="ECO:0007669"/>
    <property type="project" value="UniProtKB-KW"/>
</dbReference>
<evidence type="ECO:0000259" key="8">
    <source>
        <dbReference type="PROSITE" id="PS51194"/>
    </source>
</evidence>
<evidence type="ECO:0000259" key="7">
    <source>
        <dbReference type="PROSITE" id="PS51192"/>
    </source>
</evidence>
<dbReference type="GO" id="GO:0003677">
    <property type="term" value="F:DNA binding"/>
    <property type="evidence" value="ECO:0007669"/>
    <property type="project" value="UniProtKB-KW"/>
</dbReference>
<feature type="region of interest" description="Disordered" evidence="6">
    <location>
        <begin position="995"/>
        <end position="1022"/>
    </location>
</feature>
<keyword evidence="2" id="KW-0378">Hydrolase</keyword>
<proteinExistence type="predicted"/>
<dbReference type="KEGG" id="eiv:EIN_485900"/>
<dbReference type="RefSeq" id="XP_004255959.1">
    <property type="nucleotide sequence ID" value="XM_004255911.1"/>
</dbReference>
<evidence type="ECO:0000256" key="4">
    <source>
        <dbReference type="ARBA" id="ARBA00022840"/>
    </source>
</evidence>
<feature type="compositionally biased region" description="Polar residues" evidence="6">
    <location>
        <begin position="1006"/>
        <end position="1018"/>
    </location>
</feature>
<feature type="coiled-coil region" evidence="5">
    <location>
        <begin position="569"/>
        <end position="597"/>
    </location>
</feature>
<keyword evidence="10" id="KW-1185">Reference proteome</keyword>
<feature type="compositionally biased region" description="Basic and acidic residues" evidence="6">
    <location>
        <begin position="786"/>
        <end position="804"/>
    </location>
</feature>
<feature type="region of interest" description="Disordered" evidence="6">
    <location>
        <begin position="785"/>
        <end position="820"/>
    </location>
</feature>
<dbReference type="Pfam" id="PF00271">
    <property type="entry name" value="Helicase_C"/>
    <property type="match status" value="1"/>
</dbReference>